<name>A0A1X0JYM6_9MYCO</name>
<reference evidence="7 8" key="1">
    <citation type="submission" date="2017-02" db="EMBL/GenBank/DDBJ databases">
        <title>The new phylogeny of genus Mycobacterium.</title>
        <authorList>
            <person name="Tortoli E."/>
            <person name="Trovato A."/>
            <person name="Cirillo D.M."/>
        </authorList>
    </citation>
    <scope>NUCLEOTIDE SEQUENCE [LARGE SCALE GENOMIC DNA]</scope>
    <source>
        <strain evidence="7 8">DSM 44338</strain>
    </source>
</reference>
<evidence type="ECO:0000256" key="2">
    <source>
        <dbReference type="ARBA" id="ARBA00015007"/>
    </source>
</evidence>
<dbReference type="EMBL" id="MVIM01000002">
    <property type="protein sequence ID" value="ORB68014.1"/>
    <property type="molecule type" value="Genomic_DNA"/>
</dbReference>
<dbReference type="PANTHER" id="PTHR11487:SF0">
    <property type="entry name" value="S-ACYL FATTY ACID SYNTHASE THIOESTERASE, MEDIUM CHAIN"/>
    <property type="match status" value="1"/>
</dbReference>
<evidence type="ECO:0000259" key="6">
    <source>
        <dbReference type="SMART" id="SM00824"/>
    </source>
</evidence>
<dbReference type="GO" id="GO:0008610">
    <property type="term" value="P:lipid biosynthetic process"/>
    <property type="evidence" value="ECO:0007669"/>
    <property type="project" value="TreeGrafter"/>
</dbReference>
<comment type="catalytic activity">
    <reaction evidence="5">
        <text>a fatty acyl-CoA + H2O = a fatty acid + CoA + H(+)</text>
        <dbReference type="Rhea" id="RHEA:16781"/>
        <dbReference type="ChEBI" id="CHEBI:15377"/>
        <dbReference type="ChEBI" id="CHEBI:15378"/>
        <dbReference type="ChEBI" id="CHEBI:28868"/>
        <dbReference type="ChEBI" id="CHEBI:57287"/>
        <dbReference type="ChEBI" id="CHEBI:77636"/>
    </reaction>
</comment>
<evidence type="ECO:0000256" key="5">
    <source>
        <dbReference type="ARBA" id="ARBA00024293"/>
    </source>
</evidence>
<dbReference type="InterPro" id="IPR001031">
    <property type="entry name" value="Thioesterase"/>
</dbReference>
<dbReference type="SUPFAM" id="SSF53474">
    <property type="entry name" value="alpha/beta-Hydrolases"/>
    <property type="match status" value="1"/>
</dbReference>
<keyword evidence="4" id="KW-0843">Virulence</keyword>
<keyword evidence="8" id="KW-1185">Reference proteome</keyword>
<sequence>MYRGAVTSEHDKTKVEPRLYIFPHTGGSANFYVPFARAFTGGTKCVGVQYPGKRAGKDLSQYTSLPDLADKLCTLLKPADAPAGQVAFFGHSMGALLAFEVAMRFERAGNPIAAFFASASAAPGLLRQHGGLQGSDLEMLSLVSDVTGANPEFLNDEQFAATLLPTLRGLKAIASYDCPPETKVSCPIYGLMADNDELATAELMTPWAQRTTSDFDLTVFPGDHFYINANLLQLAPWVEERLLTRCSGAPPSG</sequence>
<evidence type="ECO:0000313" key="7">
    <source>
        <dbReference type="EMBL" id="ORB68014.1"/>
    </source>
</evidence>
<feature type="domain" description="Thioesterase TesA-like" evidence="6">
    <location>
        <begin position="23"/>
        <end position="242"/>
    </location>
</feature>
<dbReference type="Pfam" id="PF00975">
    <property type="entry name" value="Thioesterase"/>
    <property type="match status" value="1"/>
</dbReference>
<dbReference type="PANTHER" id="PTHR11487">
    <property type="entry name" value="THIOESTERASE"/>
    <property type="match status" value="1"/>
</dbReference>
<protein>
    <recommendedName>
        <fullName evidence="2">Thioesterase TesA</fullName>
    </recommendedName>
</protein>
<evidence type="ECO:0000256" key="3">
    <source>
        <dbReference type="ARBA" id="ARBA00022801"/>
    </source>
</evidence>
<dbReference type="InterPro" id="IPR020802">
    <property type="entry name" value="TesA-like"/>
</dbReference>
<dbReference type="SMART" id="SM00824">
    <property type="entry name" value="PKS_TE"/>
    <property type="match status" value="1"/>
</dbReference>
<dbReference type="Proteomes" id="UP000192411">
    <property type="component" value="Unassembled WGS sequence"/>
</dbReference>
<dbReference type="AlphaFoldDB" id="A0A1X0JYM6"/>
<dbReference type="GO" id="GO:0016787">
    <property type="term" value="F:hydrolase activity"/>
    <property type="evidence" value="ECO:0007669"/>
    <property type="project" value="UniProtKB-KW"/>
</dbReference>
<dbReference type="Gene3D" id="3.40.50.1820">
    <property type="entry name" value="alpha/beta hydrolase"/>
    <property type="match status" value="1"/>
</dbReference>
<proteinExistence type="inferred from homology"/>
<comment type="caution">
    <text evidence="7">The sequence shown here is derived from an EMBL/GenBank/DDBJ whole genome shotgun (WGS) entry which is preliminary data.</text>
</comment>
<gene>
    <name evidence="7" type="ORF">BST47_04900</name>
</gene>
<evidence type="ECO:0000256" key="1">
    <source>
        <dbReference type="ARBA" id="ARBA00007169"/>
    </source>
</evidence>
<accession>A0A1X0JYM6</accession>
<keyword evidence="3" id="KW-0378">Hydrolase</keyword>
<dbReference type="STRING" id="75922.BST47_04900"/>
<dbReference type="InterPro" id="IPR012223">
    <property type="entry name" value="TEII"/>
</dbReference>
<evidence type="ECO:0000256" key="4">
    <source>
        <dbReference type="ARBA" id="ARBA00023026"/>
    </source>
</evidence>
<dbReference type="InterPro" id="IPR029058">
    <property type="entry name" value="AB_hydrolase_fold"/>
</dbReference>
<organism evidence="7 8">
    <name type="scientific">Mycolicibacterium tusciae</name>
    <dbReference type="NCBI Taxonomy" id="75922"/>
    <lineage>
        <taxon>Bacteria</taxon>
        <taxon>Bacillati</taxon>
        <taxon>Actinomycetota</taxon>
        <taxon>Actinomycetes</taxon>
        <taxon>Mycobacteriales</taxon>
        <taxon>Mycobacteriaceae</taxon>
        <taxon>Mycolicibacterium</taxon>
    </lineage>
</organism>
<comment type="similarity">
    <text evidence="1">Belongs to the thioesterase family.</text>
</comment>
<evidence type="ECO:0000313" key="8">
    <source>
        <dbReference type="Proteomes" id="UP000192411"/>
    </source>
</evidence>